<name>A0A6P8KTE6_DROMA</name>
<keyword evidence="2" id="KW-1185">Reference proteome</keyword>
<evidence type="ECO:0000313" key="2">
    <source>
        <dbReference type="Proteomes" id="UP000515162"/>
    </source>
</evidence>
<accession>A0A6P8KTE6</accession>
<evidence type="ECO:0000256" key="1">
    <source>
        <dbReference type="SAM" id="Phobius"/>
    </source>
</evidence>
<protein>
    <submittedName>
        <fullName evidence="3">Uncharacterized protein LOC117150746</fullName>
    </submittedName>
</protein>
<proteinExistence type="predicted"/>
<organism evidence="2 3">
    <name type="scientific">Drosophila mauritiana</name>
    <name type="common">Fruit fly</name>
    <dbReference type="NCBI Taxonomy" id="7226"/>
    <lineage>
        <taxon>Eukaryota</taxon>
        <taxon>Metazoa</taxon>
        <taxon>Ecdysozoa</taxon>
        <taxon>Arthropoda</taxon>
        <taxon>Hexapoda</taxon>
        <taxon>Insecta</taxon>
        <taxon>Pterygota</taxon>
        <taxon>Neoptera</taxon>
        <taxon>Endopterygota</taxon>
        <taxon>Diptera</taxon>
        <taxon>Brachycera</taxon>
        <taxon>Muscomorpha</taxon>
        <taxon>Ephydroidea</taxon>
        <taxon>Drosophilidae</taxon>
        <taxon>Drosophila</taxon>
        <taxon>Sophophora</taxon>
    </lineage>
</organism>
<sequence>MSPANLLYFIAITVFGCWLPSCWGWSQLNSNK</sequence>
<dbReference type="GeneID" id="117150746"/>
<keyword evidence="1" id="KW-1133">Transmembrane helix</keyword>
<keyword evidence="1" id="KW-0812">Transmembrane</keyword>
<feature type="transmembrane region" description="Helical" evidence="1">
    <location>
        <begin position="6"/>
        <end position="26"/>
    </location>
</feature>
<dbReference type="RefSeq" id="XP_033173670.1">
    <property type="nucleotide sequence ID" value="XM_033317779.1"/>
</dbReference>
<dbReference type="AlphaFoldDB" id="A0A6P8KTE6"/>
<gene>
    <name evidence="3" type="primary">LOC117150746</name>
</gene>
<dbReference type="Proteomes" id="UP000515162">
    <property type="component" value="Chromosome 2L"/>
</dbReference>
<evidence type="ECO:0000313" key="3">
    <source>
        <dbReference type="RefSeq" id="XP_033173670.1"/>
    </source>
</evidence>
<keyword evidence="1" id="KW-0472">Membrane</keyword>
<reference evidence="3" key="1">
    <citation type="submission" date="2025-08" db="UniProtKB">
        <authorList>
            <consortium name="RefSeq"/>
        </authorList>
    </citation>
    <scope>IDENTIFICATION</scope>
    <source>
        <strain evidence="3">Mau12</strain>
        <tissue evidence="3">Whole Body</tissue>
    </source>
</reference>